<evidence type="ECO:0000313" key="4">
    <source>
        <dbReference type="EMBL" id="SVE35165.1"/>
    </source>
</evidence>
<keyword evidence="2" id="KW-0560">Oxidoreductase</keyword>
<evidence type="ECO:0008006" key="5">
    <source>
        <dbReference type="Google" id="ProtNLM"/>
    </source>
</evidence>
<dbReference type="SUPFAM" id="SSF53659">
    <property type="entry name" value="Isocitrate/Isopropylmalate dehydrogenase-like"/>
    <property type="match status" value="1"/>
</dbReference>
<keyword evidence="1" id="KW-0479">Metal-binding</keyword>
<keyword evidence="3" id="KW-0520">NAD</keyword>
<dbReference type="PANTHER" id="PTHR30004">
    <property type="entry name" value="4-HYDROXYTHREONINE-4-PHOSPHATE DEHYDROGENASE"/>
    <property type="match status" value="1"/>
</dbReference>
<accession>A0A383CTH1</accession>
<dbReference type="PANTHER" id="PTHR30004:SF6">
    <property type="entry name" value="D-THREONATE 4-PHOSPHATE DEHYDROGENASE"/>
    <property type="match status" value="1"/>
</dbReference>
<dbReference type="GO" id="GO:0051287">
    <property type="term" value="F:NAD binding"/>
    <property type="evidence" value="ECO:0007669"/>
    <property type="project" value="InterPro"/>
</dbReference>
<reference evidence="4" key="1">
    <citation type="submission" date="2018-05" db="EMBL/GenBank/DDBJ databases">
        <authorList>
            <person name="Lanie J.A."/>
            <person name="Ng W.-L."/>
            <person name="Kazmierczak K.M."/>
            <person name="Andrzejewski T.M."/>
            <person name="Davidsen T.M."/>
            <person name="Wayne K.J."/>
            <person name="Tettelin H."/>
            <person name="Glass J.I."/>
            <person name="Rusch D."/>
            <person name="Podicherti R."/>
            <person name="Tsui H.-C.T."/>
            <person name="Winkler M.E."/>
        </authorList>
    </citation>
    <scope>NUCLEOTIDE SEQUENCE</scope>
</reference>
<dbReference type="Pfam" id="PF04166">
    <property type="entry name" value="PdxA"/>
    <property type="match status" value="1"/>
</dbReference>
<evidence type="ECO:0000256" key="2">
    <source>
        <dbReference type="ARBA" id="ARBA00023002"/>
    </source>
</evidence>
<organism evidence="4">
    <name type="scientific">marine metagenome</name>
    <dbReference type="NCBI Taxonomy" id="408172"/>
    <lineage>
        <taxon>unclassified sequences</taxon>
        <taxon>metagenomes</taxon>
        <taxon>ecological metagenomes</taxon>
    </lineage>
</organism>
<proteinExistence type="predicted"/>
<gene>
    <name evidence="4" type="ORF">METZ01_LOCUS488019</name>
</gene>
<protein>
    <recommendedName>
        <fullName evidence="5">4-hydroxythreonine-4-phosphate dehydrogenase</fullName>
    </recommendedName>
</protein>
<sequence>MKIKPIIIVSGEPYSVFLEIFFKTLNNKKVKIYKTPILIIASYDLLLKQMQKLKYSFKIKLIDDKFFNLNKLNNKNINLINVNFNCNKTFDKISSKSNHYITQCFNLGLKLMKEHKGCALINGPISKKHFLKKKFPGITEYLASKTGHTGKEVMLIYNNNLSVSPLTTHLPLKNIFKKITIKRIIKQAITINKFYKKFLNKIPKIAITGLNPHCESIKDINEEKKIIN</sequence>
<evidence type="ECO:0000256" key="1">
    <source>
        <dbReference type="ARBA" id="ARBA00022723"/>
    </source>
</evidence>
<dbReference type="GO" id="GO:0046872">
    <property type="term" value="F:metal ion binding"/>
    <property type="evidence" value="ECO:0007669"/>
    <property type="project" value="UniProtKB-KW"/>
</dbReference>
<dbReference type="AlphaFoldDB" id="A0A383CTH1"/>
<dbReference type="InterPro" id="IPR005255">
    <property type="entry name" value="PdxA_fam"/>
</dbReference>
<dbReference type="Gene3D" id="3.40.718.10">
    <property type="entry name" value="Isopropylmalate Dehydrogenase"/>
    <property type="match status" value="1"/>
</dbReference>
<name>A0A383CTH1_9ZZZZ</name>
<evidence type="ECO:0000256" key="3">
    <source>
        <dbReference type="ARBA" id="ARBA00023027"/>
    </source>
</evidence>
<dbReference type="GO" id="GO:0016491">
    <property type="term" value="F:oxidoreductase activity"/>
    <property type="evidence" value="ECO:0007669"/>
    <property type="project" value="UniProtKB-KW"/>
</dbReference>
<feature type="non-terminal residue" evidence="4">
    <location>
        <position position="228"/>
    </location>
</feature>
<dbReference type="EMBL" id="UINC01211317">
    <property type="protein sequence ID" value="SVE35165.1"/>
    <property type="molecule type" value="Genomic_DNA"/>
</dbReference>